<proteinExistence type="predicted"/>
<evidence type="ECO:0000313" key="2">
    <source>
        <dbReference type="Proteomes" id="UP001273166"/>
    </source>
</evidence>
<gene>
    <name evidence="1" type="ORF">B0T15DRAFT_513360</name>
</gene>
<dbReference type="AlphaFoldDB" id="A0AAJ0LZC0"/>
<name>A0AAJ0LZC0_9PEZI</name>
<dbReference type="Proteomes" id="UP001273166">
    <property type="component" value="Unassembled WGS sequence"/>
</dbReference>
<sequence length="141" mass="15762">MPNTVASSSLADRYDVHDFDIAKVLPPNTVLYTATEPCNERLGGNRTWVERISALSGLNGATRVVYVGIREPDSFIKHNEGVMRLEDARVMVVMLDDAEIRGRDHKLGRVLEVPVQQEQGQKTGKQALYMMTWNCENLSGT</sequence>
<evidence type="ECO:0000313" key="1">
    <source>
        <dbReference type="EMBL" id="KAK3303153.1"/>
    </source>
</evidence>
<comment type="caution">
    <text evidence="1">The sequence shown here is derived from an EMBL/GenBank/DDBJ whole genome shotgun (WGS) entry which is preliminary data.</text>
</comment>
<dbReference type="RefSeq" id="XP_062718933.1">
    <property type="nucleotide sequence ID" value="XM_062868032.1"/>
</dbReference>
<accession>A0AAJ0LZC0</accession>
<reference evidence="1" key="1">
    <citation type="journal article" date="2023" name="Mol. Phylogenet. Evol.">
        <title>Genome-scale phylogeny and comparative genomics of the fungal order Sordariales.</title>
        <authorList>
            <person name="Hensen N."/>
            <person name="Bonometti L."/>
            <person name="Westerberg I."/>
            <person name="Brannstrom I.O."/>
            <person name="Guillou S."/>
            <person name="Cros-Aarteil S."/>
            <person name="Calhoun S."/>
            <person name="Haridas S."/>
            <person name="Kuo A."/>
            <person name="Mondo S."/>
            <person name="Pangilinan J."/>
            <person name="Riley R."/>
            <person name="LaButti K."/>
            <person name="Andreopoulos B."/>
            <person name="Lipzen A."/>
            <person name="Chen C."/>
            <person name="Yan M."/>
            <person name="Daum C."/>
            <person name="Ng V."/>
            <person name="Clum A."/>
            <person name="Steindorff A."/>
            <person name="Ohm R.A."/>
            <person name="Martin F."/>
            <person name="Silar P."/>
            <person name="Natvig D.O."/>
            <person name="Lalanne C."/>
            <person name="Gautier V."/>
            <person name="Ament-Velasquez S.L."/>
            <person name="Kruys A."/>
            <person name="Hutchinson M.I."/>
            <person name="Powell A.J."/>
            <person name="Barry K."/>
            <person name="Miller A.N."/>
            <person name="Grigoriev I.V."/>
            <person name="Debuchy R."/>
            <person name="Gladieux P."/>
            <person name="Hiltunen Thoren M."/>
            <person name="Johannesson H."/>
        </authorList>
    </citation>
    <scope>NUCLEOTIDE SEQUENCE</scope>
    <source>
        <strain evidence="1">CBS 333.67</strain>
    </source>
</reference>
<organism evidence="1 2">
    <name type="scientific">Chaetomium strumarium</name>
    <dbReference type="NCBI Taxonomy" id="1170767"/>
    <lineage>
        <taxon>Eukaryota</taxon>
        <taxon>Fungi</taxon>
        <taxon>Dikarya</taxon>
        <taxon>Ascomycota</taxon>
        <taxon>Pezizomycotina</taxon>
        <taxon>Sordariomycetes</taxon>
        <taxon>Sordariomycetidae</taxon>
        <taxon>Sordariales</taxon>
        <taxon>Chaetomiaceae</taxon>
        <taxon>Chaetomium</taxon>
    </lineage>
</organism>
<keyword evidence="2" id="KW-1185">Reference proteome</keyword>
<dbReference type="GeneID" id="87886861"/>
<protein>
    <submittedName>
        <fullName evidence="1">Uncharacterized protein</fullName>
    </submittedName>
</protein>
<reference evidence="1" key="2">
    <citation type="submission" date="2023-06" db="EMBL/GenBank/DDBJ databases">
        <authorList>
            <consortium name="Lawrence Berkeley National Laboratory"/>
            <person name="Mondo S.J."/>
            <person name="Hensen N."/>
            <person name="Bonometti L."/>
            <person name="Westerberg I."/>
            <person name="Brannstrom I.O."/>
            <person name="Guillou S."/>
            <person name="Cros-Aarteil S."/>
            <person name="Calhoun S."/>
            <person name="Haridas S."/>
            <person name="Kuo A."/>
            <person name="Pangilinan J."/>
            <person name="Riley R."/>
            <person name="Labutti K."/>
            <person name="Andreopoulos B."/>
            <person name="Lipzen A."/>
            <person name="Chen C."/>
            <person name="Yanf M."/>
            <person name="Daum C."/>
            <person name="Ng V."/>
            <person name="Clum A."/>
            <person name="Steindorff A."/>
            <person name="Ohm R."/>
            <person name="Martin F."/>
            <person name="Silar P."/>
            <person name="Natvig D."/>
            <person name="Lalanne C."/>
            <person name="Gautier V."/>
            <person name="Ament-Velasquez S.L."/>
            <person name="Kruys A."/>
            <person name="Hutchinson M.I."/>
            <person name="Powell A.J."/>
            <person name="Barry K."/>
            <person name="Miller A.N."/>
            <person name="Grigoriev I.V."/>
            <person name="Debuchy R."/>
            <person name="Gladieux P."/>
            <person name="Thoren M.H."/>
            <person name="Johannesson H."/>
        </authorList>
    </citation>
    <scope>NUCLEOTIDE SEQUENCE</scope>
    <source>
        <strain evidence="1">CBS 333.67</strain>
    </source>
</reference>
<dbReference type="Pfam" id="PF18785">
    <property type="entry name" value="Inv-AAD"/>
    <property type="match status" value="1"/>
</dbReference>
<dbReference type="EMBL" id="JAUDZG010000006">
    <property type="protein sequence ID" value="KAK3303153.1"/>
    <property type="molecule type" value="Genomic_DNA"/>
</dbReference>